<dbReference type="FunFam" id="2.120.10.90:FF:000004">
    <property type="entry name" value="DNA gyrase subunit A"/>
    <property type="match status" value="1"/>
</dbReference>
<protein>
    <recommendedName>
        <fullName evidence="8">DNA gyrase subunit A</fullName>
        <ecNumber evidence="8">5.6.2.2</ecNumber>
    </recommendedName>
</protein>
<dbReference type="PANTHER" id="PTHR43493">
    <property type="entry name" value="DNA GYRASE/TOPOISOMERASE SUBUNIT A"/>
    <property type="match status" value="1"/>
</dbReference>
<feature type="region of interest" description="Disordered" evidence="10">
    <location>
        <begin position="870"/>
        <end position="924"/>
    </location>
</feature>
<dbReference type="InterPro" id="IPR002205">
    <property type="entry name" value="Topo_IIA_dom_A"/>
</dbReference>
<dbReference type="GO" id="GO:0009330">
    <property type="term" value="C:DNA topoisomerase type II (double strand cut, ATP-hydrolyzing) complex"/>
    <property type="evidence" value="ECO:0007669"/>
    <property type="project" value="TreeGrafter"/>
</dbReference>
<dbReference type="NCBIfam" id="NF004044">
    <property type="entry name" value="PRK05561.1"/>
    <property type="match status" value="1"/>
</dbReference>
<evidence type="ECO:0000256" key="4">
    <source>
        <dbReference type="ARBA" id="ARBA00022840"/>
    </source>
</evidence>
<dbReference type="NCBIfam" id="NF004043">
    <property type="entry name" value="PRK05560.1"/>
    <property type="match status" value="1"/>
</dbReference>
<dbReference type="EMBL" id="FOIJ01000004">
    <property type="protein sequence ID" value="SET71382.1"/>
    <property type="molecule type" value="Genomic_DNA"/>
</dbReference>
<dbReference type="SUPFAM" id="SSF101904">
    <property type="entry name" value="GyrA/ParC C-terminal domain-like"/>
    <property type="match status" value="1"/>
</dbReference>
<keyword evidence="8" id="KW-0963">Cytoplasm</keyword>
<feature type="compositionally biased region" description="Pro residues" evidence="10">
    <location>
        <begin position="10"/>
        <end position="22"/>
    </location>
</feature>
<dbReference type="SUPFAM" id="SSF56719">
    <property type="entry name" value="Type II DNA topoisomerase"/>
    <property type="match status" value="1"/>
</dbReference>
<dbReference type="Pfam" id="PF00521">
    <property type="entry name" value="DNA_topoisoIV"/>
    <property type="match status" value="1"/>
</dbReference>
<organism evidence="12 13">
    <name type="scientific">Stigmatella erecta</name>
    <dbReference type="NCBI Taxonomy" id="83460"/>
    <lineage>
        <taxon>Bacteria</taxon>
        <taxon>Pseudomonadati</taxon>
        <taxon>Myxococcota</taxon>
        <taxon>Myxococcia</taxon>
        <taxon>Myxococcales</taxon>
        <taxon>Cystobacterineae</taxon>
        <taxon>Archangiaceae</taxon>
        <taxon>Stigmatella</taxon>
    </lineage>
</organism>
<dbReference type="InterPro" id="IPR013758">
    <property type="entry name" value="Topo_IIA_A/C_ab"/>
</dbReference>
<evidence type="ECO:0000256" key="3">
    <source>
        <dbReference type="ARBA" id="ARBA00022741"/>
    </source>
</evidence>
<dbReference type="Gene3D" id="3.30.1360.40">
    <property type="match status" value="1"/>
</dbReference>
<evidence type="ECO:0000256" key="6">
    <source>
        <dbReference type="ARBA" id="ARBA00023125"/>
    </source>
</evidence>
<comment type="subcellular location">
    <subcellularLocation>
        <location evidence="8">Cytoplasm</location>
    </subcellularLocation>
</comment>
<dbReference type="PROSITE" id="PS52040">
    <property type="entry name" value="TOPO_IIA"/>
    <property type="match status" value="1"/>
</dbReference>
<dbReference type="GO" id="GO:0003677">
    <property type="term" value="F:DNA binding"/>
    <property type="evidence" value="ECO:0007669"/>
    <property type="project" value="UniProtKB-UniRule"/>
</dbReference>
<dbReference type="InterPro" id="IPR013760">
    <property type="entry name" value="Topo_IIA-like_dom_sf"/>
</dbReference>
<keyword evidence="13" id="KW-1185">Reference proteome</keyword>
<dbReference type="Gene3D" id="2.120.10.90">
    <property type="entry name" value="DNA gyrase/topoisomerase IV, subunit A, C-terminal"/>
    <property type="match status" value="1"/>
</dbReference>
<dbReference type="Proteomes" id="UP000199181">
    <property type="component" value="Unassembled WGS sequence"/>
</dbReference>
<feature type="short sequence motif" description="GyrA-box" evidence="8">
    <location>
        <begin position="594"/>
        <end position="600"/>
    </location>
</feature>
<dbReference type="InterPro" id="IPR013757">
    <property type="entry name" value="Topo_IIA_A_a_sf"/>
</dbReference>
<dbReference type="GO" id="GO:0005694">
    <property type="term" value="C:chromosome"/>
    <property type="evidence" value="ECO:0007669"/>
    <property type="project" value="InterPro"/>
</dbReference>
<comment type="catalytic activity">
    <reaction evidence="1 8 9">
        <text>ATP-dependent breakage, passage and rejoining of double-stranded DNA.</text>
        <dbReference type="EC" id="5.6.2.2"/>
    </reaction>
</comment>
<dbReference type="InterPro" id="IPR005743">
    <property type="entry name" value="GyrA"/>
</dbReference>
<dbReference type="FunFam" id="3.30.1360.40:FF:000002">
    <property type="entry name" value="DNA gyrase subunit A"/>
    <property type="match status" value="1"/>
</dbReference>
<reference evidence="13" key="1">
    <citation type="submission" date="2016-10" db="EMBL/GenBank/DDBJ databases">
        <authorList>
            <person name="Varghese N."/>
            <person name="Submissions S."/>
        </authorList>
    </citation>
    <scope>NUCLEOTIDE SEQUENCE [LARGE SCALE GENOMIC DNA]</scope>
    <source>
        <strain evidence="13">DSM 16858</strain>
    </source>
</reference>
<gene>
    <name evidence="8" type="primary">gyrA</name>
    <name evidence="12" type="ORF">SAMN05443639_10427</name>
</gene>
<evidence type="ECO:0000313" key="13">
    <source>
        <dbReference type="Proteomes" id="UP000199181"/>
    </source>
</evidence>
<keyword evidence="4 8" id="KW-0067">ATP-binding</keyword>
<feature type="compositionally biased region" description="Low complexity" evidence="10">
    <location>
        <begin position="887"/>
        <end position="924"/>
    </location>
</feature>
<dbReference type="Gene3D" id="3.90.199.10">
    <property type="entry name" value="Topoisomerase II, domain 5"/>
    <property type="match status" value="1"/>
</dbReference>
<evidence type="ECO:0000256" key="10">
    <source>
        <dbReference type="SAM" id="MobiDB-lite"/>
    </source>
</evidence>
<dbReference type="GO" id="GO:0006265">
    <property type="term" value="P:DNA topological change"/>
    <property type="evidence" value="ECO:0007669"/>
    <property type="project" value="UniProtKB-UniRule"/>
</dbReference>
<dbReference type="InterPro" id="IPR006691">
    <property type="entry name" value="GyrA/parC_rep"/>
</dbReference>
<dbReference type="InterPro" id="IPR050220">
    <property type="entry name" value="Type_II_DNA_Topoisomerases"/>
</dbReference>
<dbReference type="HAMAP" id="MF_01897">
    <property type="entry name" value="GyrA"/>
    <property type="match status" value="1"/>
</dbReference>
<comment type="function">
    <text evidence="8">A type II topoisomerase that negatively supercoils closed circular double-stranded (ds) DNA in an ATP-dependent manner to modulate DNA topology and maintain chromosomes in an underwound state. Negative supercoiling favors strand separation, and DNA replication, transcription, recombination and repair, all of which involve strand separation. Also able to catalyze the interconversion of other topological isomers of dsDNA rings, including catenanes and knotted rings. Type II topoisomerases break and join 2 DNA strands simultaneously in an ATP-dependent manner.</text>
</comment>
<feature type="active site" description="O-(5'-phospho-DNA)-tyrosine intermediate" evidence="8 9">
    <location>
        <position position="141"/>
    </location>
</feature>
<evidence type="ECO:0000313" key="12">
    <source>
        <dbReference type="EMBL" id="SET71382.1"/>
    </source>
</evidence>
<keyword evidence="3 8" id="KW-0547">Nucleotide-binding</keyword>
<dbReference type="GO" id="GO:0005737">
    <property type="term" value="C:cytoplasm"/>
    <property type="evidence" value="ECO:0007669"/>
    <property type="project" value="UniProtKB-SubCell"/>
</dbReference>
<accession>A0A1I0GMN0</accession>
<dbReference type="FunFam" id="3.90.199.10:FF:000001">
    <property type="entry name" value="DNA gyrase subunit A"/>
    <property type="match status" value="1"/>
</dbReference>
<dbReference type="PANTHER" id="PTHR43493:SF5">
    <property type="entry name" value="DNA GYRASE SUBUNIT A, CHLOROPLASTIC_MITOCHONDRIAL"/>
    <property type="match status" value="1"/>
</dbReference>
<dbReference type="GO" id="GO:0034335">
    <property type="term" value="F:DNA negative supercoiling activity"/>
    <property type="evidence" value="ECO:0007669"/>
    <property type="project" value="UniProtKB-ARBA"/>
</dbReference>
<evidence type="ECO:0000259" key="11">
    <source>
        <dbReference type="PROSITE" id="PS52040"/>
    </source>
</evidence>
<evidence type="ECO:0000256" key="8">
    <source>
        <dbReference type="HAMAP-Rule" id="MF_01897"/>
    </source>
</evidence>
<dbReference type="SMART" id="SM00434">
    <property type="entry name" value="TOP4c"/>
    <property type="match status" value="1"/>
</dbReference>
<keyword evidence="6 8" id="KW-0238">DNA-binding</keyword>
<dbReference type="CDD" id="cd00187">
    <property type="entry name" value="TOP4c"/>
    <property type="match status" value="1"/>
</dbReference>
<evidence type="ECO:0000256" key="9">
    <source>
        <dbReference type="PROSITE-ProRule" id="PRU01384"/>
    </source>
</evidence>
<dbReference type="InterPro" id="IPR035516">
    <property type="entry name" value="Gyrase/topoIV_suA_C"/>
</dbReference>
<dbReference type="GO" id="GO:0005524">
    <property type="term" value="F:ATP binding"/>
    <property type="evidence" value="ECO:0007669"/>
    <property type="project" value="UniProtKB-UniRule"/>
</dbReference>
<feature type="region of interest" description="Disordered" evidence="10">
    <location>
        <begin position="1"/>
        <end position="26"/>
    </location>
</feature>
<comment type="miscellaneous">
    <text evidence="8">Few gyrases are as efficient as E.coli at forming negative supercoils. Not all organisms have 2 type II topoisomerases; in organisms with a single type II topoisomerase this enzyme also has to decatenate newly replicated chromosomes.</text>
</comment>
<evidence type="ECO:0000256" key="1">
    <source>
        <dbReference type="ARBA" id="ARBA00000185"/>
    </source>
</evidence>
<comment type="similarity">
    <text evidence="2 8">Belongs to the type II topoisomerase GyrA/ParC subunit family.</text>
</comment>
<evidence type="ECO:0000256" key="5">
    <source>
        <dbReference type="ARBA" id="ARBA00023029"/>
    </source>
</evidence>
<dbReference type="EC" id="5.6.2.2" evidence="8"/>
<keyword evidence="7 8" id="KW-0413">Isomerase</keyword>
<sequence length="924" mass="102167">MADDTTDKPATPPASPPPPPPGSAGELIPVNIEDEMRRSYLDYSMSVIIGRALPDVRDGLKPVHRRVLYAMHDLGNTHNRAYKKSARVVGDVIGKYHPHGDASVYDAMVRLAQEWSLRYLLVDGQGNFGSVDGDSPAAMRYTEVRMDRLAEELLADIDKETVDFGPNYDDSLTEPLVMPTKFPNLLVNGSTGIAVGMTTNIPPHNMGEIIDGTLHLIDHPEATVRDLMQFIPGPDFPTSAIITGREGIVRAYETGRGQMTIRARTEIETSKKGDREAIIVTEIPYQVNKARLIEKIADLVREKKLEGISDIRDESDRQGMRIFIELKRDAIAGVVLNNLFSMTPMETTFGAVMLGIDGGQPRTLNLKELLDRFISHRRDVITRRSRYELRKALARLHIVEGLLVAQDLIDLVVSLIRASKDPDEARWGLMHILSSELYEHERFGNLPRIDYAQAKAQMEMLVSRARAEEPDYFGLEHKYEGQGFSEIQAQNILEMRLQRLTGLQREELFKELLALVRDIARLRDILAHESSLLNVIKTELHDIRARYSDKRRTEITGAVSEITSEDLIAEEDMVVTLSHTGYVKRSPLTEYRAQKRGGRGKTGATTKEDDFVTDLFVASTHAYLMPITTKGKLYSLKVHQIPQASRTSRGKAIVNLVKFEEDEKLAQVLVTRDFPENRFVFFVTKKGVVKRTDLSAFANVRVSGIIALGIEEGDELVAVKITDGSKDILLSTAQGMSIRFPEEEVRSMGRQAYGVKGITLVDGDEVVGADVVEKDATILTVTENGYGKRTQEAEYRVQGRGGKGIIDIKTTERNGKVVGLVQVKDADEVLLVTNGGMLIRMRAREISVIGRNTQGVRLIALENGSEKVTGISKLPESSTDAEEALDGEALGGEALEPAPGVPSEGASEEPAGGSEPEGGPSQEE</sequence>
<dbReference type="RefSeq" id="WP_093518595.1">
    <property type="nucleotide sequence ID" value="NZ_FOIJ01000004.1"/>
</dbReference>
<feature type="domain" description="Topo IIA-type catalytic" evidence="11">
    <location>
        <begin position="53"/>
        <end position="567"/>
    </location>
</feature>
<proteinExistence type="inferred from homology"/>
<dbReference type="NCBIfam" id="TIGR01063">
    <property type="entry name" value="gyrA"/>
    <property type="match status" value="1"/>
</dbReference>
<comment type="subunit">
    <text evidence="8">Heterotetramer, composed of two GyrA and two GyrB chains. In the heterotetramer, GyrA contains the active site tyrosine that forms a transient covalent intermediate with DNA, while GyrB binds cofactors and catalyzes ATP hydrolysis.</text>
</comment>
<evidence type="ECO:0000256" key="7">
    <source>
        <dbReference type="ARBA" id="ARBA00023235"/>
    </source>
</evidence>
<dbReference type="GO" id="GO:0006261">
    <property type="term" value="P:DNA-templated DNA replication"/>
    <property type="evidence" value="ECO:0007669"/>
    <property type="project" value="UniProtKB-UniRule"/>
</dbReference>
<name>A0A1I0GMN0_9BACT</name>
<evidence type="ECO:0000256" key="2">
    <source>
        <dbReference type="ARBA" id="ARBA00008263"/>
    </source>
</evidence>
<dbReference type="Gene3D" id="1.10.268.10">
    <property type="entry name" value="Topoisomerase, domain 3"/>
    <property type="match status" value="1"/>
</dbReference>
<dbReference type="Pfam" id="PF03989">
    <property type="entry name" value="DNA_gyraseA_C"/>
    <property type="match status" value="6"/>
</dbReference>
<dbReference type="AlphaFoldDB" id="A0A1I0GMN0"/>
<keyword evidence="5 8" id="KW-0799">Topoisomerase</keyword>